<reference evidence="1 2" key="1">
    <citation type="submission" date="2019-09" db="EMBL/GenBank/DDBJ databases">
        <title>Pimelobacter sp. isolated from Paulinella.</title>
        <authorList>
            <person name="Jeong S.E."/>
        </authorList>
    </citation>
    <scope>NUCLEOTIDE SEQUENCE [LARGE SCALE GENOMIC DNA]</scope>
    <source>
        <strain evidence="1 2">Pch-N</strain>
    </source>
</reference>
<name>A0A7J5DY60_NOCSI</name>
<evidence type="ECO:0000313" key="1">
    <source>
        <dbReference type="EMBL" id="KAB2810920.1"/>
    </source>
</evidence>
<dbReference type="SUPFAM" id="SSF48076">
    <property type="entry name" value="LigA subunit of an aromatic-ring-opening dioxygenase LigAB"/>
    <property type="match status" value="1"/>
</dbReference>
<organism evidence="1 2">
    <name type="scientific">Nocardioides simplex</name>
    <name type="common">Arthrobacter simplex</name>
    <dbReference type="NCBI Taxonomy" id="2045"/>
    <lineage>
        <taxon>Bacteria</taxon>
        <taxon>Bacillati</taxon>
        <taxon>Actinomycetota</taxon>
        <taxon>Actinomycetes</taxon>
        <taxon>Propionibacteriales</taxon>
        <taxon>Nocardioidaceae</taxon>
        <taxon>Pimelobacter</taxon>
    </lineage>
</organism>
<evidence type="ECO:0000313" key="2">
    <source>
        <dbReference type="Proteomes" id="UP000449906"/>
    </source>
</evidence>
<sequence length="99" mass="10911">MSLEGVEKALYDLNLSGRNRRAFGEEPETFVAGYVLSDPEKELLRTHDARALLGLGANPMLVWGFWMTCSSERTTESYLANVRAPRDAGATSDDESEVA</sequence>
<proteinExistence type="predicted"/>
<dbReference type="EMBL" id="WBVM01000001">
    <property type="protein sequence ID" value="KAB2810920.1"/>
    <property type="molecule type" value="Genomic_DNA"/>
</dbReference>
<evidence type="ECO:0008006" key="3">
    <source>
        <dbReference type="Google" id="ProtNLM"/>
    </source>
</evidence>
<comment type="caution">
    <text evidence="1">The sequence shown here is derived from an EMBL/GenBank/DDBJ whole genome shotgun (WGS) entry which is preliminary data.</text>
</comment>
<dbReference type="AlphaFoldDB" id="A0A7J5DY60"/>
<dbReference type="Gene3D" id="1.10.700.10">
    <property type="entry name" value="Dioxygenase LigAB, LigA subunit"/>
    <property type="match status" value="1"/>
</dbReference>
<protein>
    <recommendedName>
        <fullName evidence="3">Extradiol ring-cleavage dioxygenase LigAB LigA subunit domain-containing protein</fullName>
    </recommendedName>
</protein>
<dbReference type="RefSeq" id="WP_151578473.1">
    <property type="nucleotide sequence ID" value="NZ_WBVM01000001.1"/>
</dbReference>
<gene>
    <name evidence="1" type="ORF">F9L07_02965</name>
</gene>
<dbReference type="InterPro" id="IPR036622">
    <property type="entry name" value="LigA_sf"/>
</dbReference>
<accession>A0A7J5DY60</accession>
<dbReference type="Proteomes" id="UP000449906">
    <property type="component" value="Unassembled WGS sequence"/>
</dbReference>